<dbReference type="PROSITE" id="PS50106">
    <property type="entry name" value="PDZ"/>
    <property type="match status" value="2"/>
</dbReference>
<dbReference type="SMART" id="SM00228">
    <property type="entry name" value="PDZ"/>
    <property type="match status" value="2"/>
</dbReference>
<reference evidence="19 20" key="1">
    <citation type="submission" date="2015-02" db="EMBL/GenBank/DDBJ databases">
        <title>Genome Sequence of Jannaschia aquimarina DSM28248, a member of the Roseobacter clade.</title>
        <authorList>
            <person name="Voget S."/>
            <person name="Daniel R."/>
        </authorList>
    </citation>
    <scope>NUCLEOTIDE SEQUENCE [LARGE SCALE GENOMIC DNA]</scope>
    <source>
        <strain evidence="19 20">GSW-M26</strain>
    </source>
</reference>
<feature type="compositionally biased region" description="Basic and acidic residues" evidence="16">
    <location>
        <begin position="86"/>
        <end position="99"/>
    </location>
</feature>
<feature type="active site" description="Charge relay system" evidence="14">
    <location>
        <position position="122"/>
    </location>
</feature>
<evidence type="ECO:0000256" key="16">
    <source>
        <dbReference type="SAM" id="MobiDB-lite"/>
    </source>
</evidence>
<feature type="domain" description="PDZ" evidence="18">
    <location>
        <begin position="365"/>
        <end position="475"/>
    </location>
</feature>
<evidence type="ECO:0000256" key="9">
    <source>
        <dbReference type="ARBA" id="ARBA00022764"/>
    </source>
</evidence>
<organism evidence="19 20">
    <name type="scientific">Jannaschia aquimarina</name>
    <dbReference type="NCBI Taxonomy" id="935700"/>
    <lineage>
        <taxon>Bacteria</taxon>
        <taxon>Pseudomonadati</taxon>
        <taxon>Pseudomonadota</taxon>
        <taxon>Alphaproteobacteria</taxon>
        <taxon>Rhodobacterales</taxon>
        <taxon>Roseobacteraceae</taxon>
        <taxon>Jannaschia</taxon>
    </lineage>
</organism>
<dbReference type="SUPFAM" id="SSF50494">
    <property type="entry name" value="Trypsin-like serine proteases"/>
    <property type="match status" value="1"/>
</dbReference>
<evidence type="ECO:0000259" key="18">
    <source>
        <dbReference type="PROSITE" id="PS50106"/>
    </source>
</evidence>
<feature type="binding site" evidence="15">
    <location>
        <position position="122"/>
    </location>
    <ligand>
        <name>substrate</name>
    </ligand>
</feature>
<evidence type="ECO:0000256" key="1">
    <source>
        <dbReference type="ARBA" id="ARBA00001772"/>
    </source>
</evidence>
<dbReference type="Pfam" id="PF13365">
    <property type="entry name" value="Trypsin_2"/>
    <property type="match status" value="1"/>
</dbReference>
<dbReference type="InterPro" id="IPR041489">
    <property type="entry name" value="PDZ_6"/>
</dbReference>
<dbReference type="EMBL" id="JYFE01000016">
    <property type="protein sequence ID" value="KIT17694.1"/>
    <property type="molecule type" value="Genomic_DNA"/>
</dbReference>
<dbReference type="GO" id="GO:0042597">
    <property type="term" value="C:periplasmic space"/>
    <property type="evidence" value="ECO:0007669"/>
    <property type="project" value="UniProtKB-SubCell"/>
</dbReference>
<dbReference type="InterPro" id="IPR009003">
    <property type="entry name" value="Peptidase_S1_PA"/>
</dbReference>
<dbReference type="EC" id="3.4.21.107" evidence="4"/>
<keyword evidence="12" id="KW-0346">Stress response</keyword>
<comment type="subcellular location">
    <subcellularLocation>
        <location evidence="2">Periplasm</location>
    </subcellularLocation>
</comment>
<feature type="chain" id="PRO_5038901992" description="Probable periplasmic serine endoprotease DegP-like" evidence="17">
    <location>
        <begin position="36"/>
        <end position="493"/>
    </location>
</feature>
<feature type="binding site" evidence="15">
    <location>
        <position position="152"/>
    </location>
    <ligand>
        <name>substrate</name>
    </ligand>
</feature>
<evidence type="ECO:0000256" key="2">
    <source>
        <dbReference type="ARBA" id="ARBA00004418"/>
    </source>
</evidence>
<evidence type="ECO:0000256" key="12">
    <source>
        <dbReference type="ARBA" id="ARBA00023016"/>
    </source>
</evidence>
<evidence type="ECO:0000256" key="17">
    <source>
        <dbReference type="SAM" id="SignalP"/>
    </source>
</evidence>
<keyword evidence="10 19" id="KW-0378">Hydrolase</keyword>
<dbReference type="InterPro" id="IPR036034">
    <property type="entry name" value="PDZ_sf"/>
</dbReference>
<feature type="active site" description="Charge relay system" evidence="14">
    <location>
        <position position="152"/>
    </location>
</feature>
<comment type="caution">
    <text evidence="19">The sequence shown here is derived from an EMBL/GenBank/DDBJ whole genome shotgun (WGS) entry which is preliminary data.</text>
</comment>
<dbReference type="PANTHER" id="PTHR22939:SF130">
    <property type="entry name" value="PERIPLASMIC SERINE ENDOPROTEASE DEGP-LIKE-RELATED"/>
    <property type="match status" value="1"/>
</dbReference>
<dbReference type="AlphaFoldDB" id="A0A0D1EJ99"/>
<evidence type="ECO:0000256" key="11">
    <source>
        <dbReference type="ARBA" id="ARBA00022825"/>
    </source>
</evidence>
<dbReference type="Gene3D" id="2.30.42.10">
    <property type="match status" value="1"/>
</dbReference>
<feature type="active site" description="Charge relay system" evidence="14">
    <location>
        <position position="225"/>
    </location>
</feature>
<name>A0A0D1EJ99_9RHOB</name>
<feature type="signal peptide" evidence="17">
    <location>
        <begin position="1"/>
        <end position="35"/>
    </location>
</feature>
<dbReference type="SUPFAM" id="SSF50156">
    <property type="entry name" value="PDZ domain-like"/>
    <property type="match status" value="2"/>
</dbReference>
<evidence type="ECO:0000313" key="19">
    <source>
        <dbReference type="EMBL" id="KIT17694.1"/>
    </source>
</evidence>
<evidence type="ECO:0000256" key="6">
    <source>
        <dbReference type="ARBA" id="ARBA00022670"/>
    </source>
</evidence>
<dbReference type="STRING" id="935700.jaqu_05850"/>
<feature type="binding site" evidence="15">
    <location>
        <begin position="223"/>
        <end position="225"/>
    </location>
    <ligand>
        <name>substrate</name>
    </ligand>
</feature>
<evidence type="ECO:0000256" key="10">
    <source>
        <dbReference type="ARBA" id="ARBA00022801"/>
    </source>
</evidence>
<dbReference type="GO" id="GO:0004252">
    <property type="term" value="F:serine-type endopeptidase activity"/>
    <property type="evidence" value="ECO:0007669"/>
    <property type="project" value="InterPro"/>
</dbReference>
<dbReference type="NCBIfam" id="TIGR02037">
    <property type="entry name" value="degP_htrA_DO"/>
    <property type="match status" value="1"/>
</dbReference>
<dbReference type="Gene3D" id="2.30.42.60">
    <property type="match status" value="1"/>
</dbReference>
<dbReference type="CDD" id="cd10839">
    <property type="entry name" value="cpPDZ1_DegP-like"/>
    <property type="match status" value="1"/>
</dbReference>
<comment type="similarity">
    <text evidence="3">Belongs to the peptidase S1C family.</text>
</comment>
<dbReference type="Pfam" id="PF13180">
    <property type="entry name" value="PDZ_2"/>
    <property type="match status" value="1"/>
</dbReference>
<evidence type="ECO:0000256" key="14">
    <source>
        <dbReference type="PIRSR" id="PIRSR611782-1"/>
    </source>
</evidence>
<sequence length="493" mass="52443">MNADTKTTGLFARFIAPAALGVALATSPVATDAFAQGNAPSSFADLVDQVDDAVVNITTNTTVATGAQGPNSGNPLEDFFEEFRRRQGPDGAPRPEPRSRRGSALGSGFVISEDGFIVTNNHVIENADEILIEFWSGDELPAEVIGTDPNTDIALLKVESDEPLPFVPFGDSDDMRTGDWVMAMGNPLGQGFSVSAGIVSARERELQGAYDDYIQTDAAINRGNSGGPLFNLDGEVIGVNTAILSPNGGSIGIGFAMSSNVVTRVVDQLQEFGETRRGWLGVRIQDVDPELAEALGLEEAAGALITDVPEGPARDAGIEPRDVILSFDGVDIEDTRQLVRTVGNAPVGEAVRVTVFRDGETQTLLVTLGRREDAERTVPASATTEDPAEAEIMGMTVSTLTDELREQLGLEENIEGLVVSDIDPASVAYEKGLRAGDLIEEAGQVRVSSVTQLEERISEAREAGQRSFLLLIRRQGDARFVALPLDEEEAGSE</sequence>
<dbReference type="GO" id="GO:0006508">
    <property type="term" value="P:proteolysis"/>
    <property type="evidence" value="ECO:0007669"/>
    <property type="project" value="UniProtKB-KW"/>
</dbReference>
<keyword evidence="20" id="KW-1185">Reference proteome</keyword>
<evidence type="ECO:0000256" key="8">
    <source>
        <dbReference type="ARBA" id="ARBA00022737"/>
    </source>
</evidence>
<dbReference type="Proteomes" id="UP000032232">
    <property type="component" value="Unassembled WGS sequence"/>
</dbReference>
<keyword evidence="9" id="KW-0574">Periplasm</keyword>
<dbReference type="InterPro" id="IPR011782">
    <property type="entry name" value="Pept_S1C_Do"/>
</dbReference>
<feature type="domain" description="PDZ" evidence="18">
    <location>
        <begin position="269"/>
        <end position="344"/>
    </location>
</feature>
<dbReference type="Gene3D" id="2.40.10.120">
    <property type="match status" value="1"/>
</dbReference>
<evidence type="ECO:0000256" key="4">
    <source>
        <dbReference type="ARBA" id="ARBA00013035"/>
    </source>
</evidence>
<evidence type="ECO:0000256" key="3">
    <source>
        <dbReference type="ARBA" id="ARBA00010541"/>
    </source>
</evidence>
<dbReference type="InterPro" id="IPR001940">
    <property type="entry name" value="Peptidase_S1C"/>
</dbReference>
<feature type="region of interest" description="Disordered" evidence="16">
    <location>
        <begin position="86"/>
        <end position="106"/>
    </location>
</feature>
<keyword evidence="11" id="KW-0720">Serine protease</keyword>
<protein>
    <recommendedName>
        <fullName evidence="5">Probable periplasmic serine endoprotease DegP-like</fullName>
        <ecNumber evidence="4">3.4.21.107</ecNumber>
    </recommendedName>
    <alternativeName>
        <fullName evidence="13">Protease Do</fullName>
    </alternativeName>
</protein>
<evidence type="ECO:0000256" key="7">
    <source>
        <dbReference type="ARBA" id="ARBA00022729"/>
    </source>
</evidence>
<dbReference type="Pfam" id="PF17820">
    <property type="entry name" value="PDZ_6"/>
    <property type="match status" value="1"/>
</dbReference>
<keyword evidence="7 17" id="KW-0732">Signal</keyword>
<comment type="catalytic activity">
    <reaction evidence="1">
        <text>Acts on substrates that are at least partially unfolded. The cleavage site P1 residue is normally between a pair of hydrophobic residues, such as Val-|-Val.</text>
        <dbReference type="EC" id="3.4.21.107"/>
    </reaction>
</comment>
<gene>
    <name evidence="19" type="primary">degP1</name>
    <name evidence="19" type="ORF">jaqu_05850</name>
</gene>
<dbReference type="PATRIC" id="fig|935700.4.peg.619"/>
<evidence type="ECO:0000256" key="5">
    <source>
        <dbReference type="ARBA" id="ARBA00013958"/>
    </source>
</evidence>
<dbReference type="PRINTS" id="PR00834">
    <property type="entry name" value="PROTEASES2C"/>
</dbReference>
<dbReference type="PANTHER" id="PTHR22939">
    <property type="entry name" value="SERINE PROTEASE FAMILY S1C HTRA-RELATED"/>
    <property type="match status" value="1"/>
</dbReference>
<keyword evidence="8" id="KW-0677">Repeat</keyword>
<accession>A0A0D1EJ99</accession>
<dbReference type="InterPro" id="IPR001478">
    <property type="entry name" value="PDZ"/>
</dbReference>
<evidence type="ECO:0000313" key="20">
    <source>
        <dbReference type="Proteomes" id="UP000032232"/>
    </source>
</evidence>
<proteinExistence type="inferred from homology"/>
<evidence type="ECO:0000256" key="13">
    <source>
        <dbReference type="ARBA" id="ARBA00032850"/>
    </source>
</evidence>
<evidence type="ECO:0000256" key="15">
    <source>
        <dbReference type="PIRSR" id="PIRSR611782-2"/>
    </source>
</evidence>
<keyword evidence="6" id="KW-0645">Protease</keyword>
<dbReference type="RefSeq" id="WP_043917434.1">
    <property type="nucleotide sequence ID" value="NZ_FZPF01000002.1"/>
</dbReference>